<dbReference type="GO" id="GO:0003677">
    <property type="term" value="F:DNA binding"/>
    <property type="evidence" value="ECO:0007669"/>
    <property type="project" value="UniProtKB-KW"/>
</dbReference>
<name>A0A916X742_9SPHN</name>
<keyword evidence="5" id="KW-0067">ATP-binding</keyword>
<dbReference type="PANTHER" id="PTHR47964:SF1">
    <property type="entry name" value="ATP-DEPENDENT DNA HELICASE HOMOLOG RECG, CHLOROPLASTIC"/>
    <property type="match status" value="1"/>
</dbReference>
<keyword evidence="4 11" id="KW-0347">Helicase</keyword>
<dbReference type="PROSITE" id="PS51192">
    <property type="entry name" value="HELICASE_ATP_BIND_1"/>
    <property type="match status" value="1"/>
</dbReference>
<dbReference type="Gene3D" id="3.40.50.300">
    <property type="entry name" value="P-loop containing nucleotide triphosphate hydrolases"/>
    <property type="match status" value="2"/>
</dbReference>
<dbReference type="SUPFAM" id="SSF50249">
    <property type="entry name" value="Nucleic acid-binding proteins"/>
    <property type="match status" value="1"/>
</dbReference>
<dbReference type="InterPro" id="IPR011545">
    <property type="entry name" value="DEAD/DEAH_box_helicase_dom"/>
</dbReference>
<dbReference type="EMBL" id="BMHK01000041">
    <property type="protein sequence ID" value="GGC14188.1"/>
    <property type="molecule type" value="Genomic_DNA"/>
</dbReference>
<dbReference type="InterPro" id="IPR047112">
    <property type="entry name" value="RecG/Mfd"/>
</dbReference>
<dbReference type="NCBIfam" id="NF008164">
    <property type="entry name" value="PRK10917.1-2"/>
    <property type="match status" value="1"/>
</dbReference>
<evidence type="ECO:0000256" key="7">
    <source>
        <dbReference type="ARBA" id="ARBA00023204"/>
    </source>
</evidence>
<keyword evidence="7" id="KW-0234">DNA repair</keyword>
<dbReference type="GO" id="GO:0005524">
    <property type="term" value="F:ATP binding"/>
    <property type="evidence" value="ECO:0007669"/>
    <property type="project" value="UniProtKB-KW"/>
</dbReference>
<keyword evidence="3" id="KW-0378">Hydrolase</keyword>
<comment type="caution">
    <text evidence="11">The sequence shown here is derived from an EMBL/GenBank/DDBJ whole genome shotgun (WGS) entry which is preliminary data.</text>
</comment>
<sequence>MRPEALNSLFIEVDALEGVGPKLRRPLEKLGLTRIRDLAYHLPDRFVERRAVDNLDEAGAGENIIVSLTVREHRASSGRGPFRALAEDRLGNICALTYFGRASYTARKVLPVGQARWVAGRLDQYGQMLQIVHPEHVSESTSAPMGQLREAVYPLSEGLTQGRVSALVQQALKALPEMPEWIEPGLMERMKWPVWREALIEAHKGANASARDRLAYDELLANALALMLVRESNRTQRGTPLAGDGSLRAKLRLPFALTGAQTRSISEIEGDMAQESPMLRLLQGDVGSGKTVVALSAMMIAVEAGAQAAMLAPTEILARQHHETLTRMAQGTGVEIALLTGRDKGRARESILMGLLDGSIDIVVGTHAIFQDTVSYRNLALVVIDEQHRFGVGQRLMLARKGRRTPHTLAMTATPIPRTLTLAQYGEMEVSRLDELPPGRQAIDTRVVSVERLGDVVGALERHVESGQQAYWVCPMVRESESDDLAAAEARFAALKARFGDHVVLLHGQLKPEVKDAAMERFASGEAKLLVATTVIEVGVDVPNATLMVIEQAERFGLAQLHQLRGRVGRGSEKSTCLLLRGPALSETARQRLALMRETQDGFRLAEEDLVLRGGGELLGTRQSGDTPFRIASLEQIQKLLPLAHDDARLLIERDGGLAGARGNAARLLLYLFERDWGVQLLRGG</sequence>
<proteinExistence type="predicted"/>
<dbReference type="InterPro" id="IPR033454">
    <property type="entry name" value="RecG_wedge"/>
</dbReference>
<evidence type="ECO:0000256" key="5">
    <source>
        <dbReference type="ARBA" id="ARBA00022840"/>
    </source>
</evidence>
<evidence type="ECO:0000313" key="11">
    <source>
        <dbReference type="EMBL" id="GGC14188.1"/>
    </source>
</evidence>
<keyword evidence="12" id="KW-1185">Reference proteome</keyword>
<dbReference type="GO" id="GO:0003678">
    <property type="term" value="F:DNA helicase activity"/>
    <property type="evidence" value="ECO:0007669"/>
    <property type="project" value="TreeGrafter"/>
</dbReference>
<keyword evidence="2" id="KW-0227">DNA damage</keyword>
<keyword evidence="1" id="KW-0547">Nucleotide-binding</keyword>
<reference evidence="11" key="2">
    <citation type="submission" date="2020-09" db="EMBL/GenBank/DDBJ databases">
        <authorList>
            <person name="Sun Q."/>
            <person name="Zhou Y."/>
        </authorList>
    </citation>
    <scope>NUCLEOTIDE SEQUENCE</scope>
    <source>
        <strain evidence="11">CGMCC 1.15095</strain>
    </source>
</reference>
<evidence type="ECO:0000256" key="2">
    <source>
        <dbReference type="ARBA" id="ARBA00022763"/>
    </source>
</evidence>
<feature type="domain" description="Helicase ATP-binding" evidence="9">
    <location>
        <begin position="271"/>
        <end position="433"/>
    </location>
</feature>
<dbReference type="PANTHER" id="PTHR47964">
    <property type="entry name" value="ATP-DEPENDENT DNA HELICASE HOMOLOG RECG, CHLOROPLASTIC"/>
    <property type="match status" value="1"/>
</dbReference>
<reference evidence="11" key="1">
    <citation type="journal article" date="2014" name="Int. J. Syst. Evol. Microbiol.">
        <title>Complete genome sequence of Corynebacterium casei LMG S-19264T (=DSM 44701T), isolated from a smear-ripened cheese.</title>
        <authorList>
            <consortium name="US DOE Joint Genome Institute (JGI-PGF)"/>
            <person name="Walter F."/>
            <person name="Albersmeier A."/>
            <person name="Kalinowski J."/>
            <person name="Ruckert C."/>
        </authorList>
    </citation>
    <scope>NUCLEOTIDE SEQUENCE</scope>
    <source>
        <strain evidence="11">CGMCC 1.15095</strain>
    </source>
</reference>
<dbReference type="CDD" id="cd04488">
    <property type="entry name" value="RecG_wedge_OBF"/>
    <property type="match status" value="1"/>
</dbReference>
<dbReference type="InterPro" id="IPR012340">
    <property type="entry name" value="NA-bd_OB-fold"/>
</dbReference>
<dbReference type="GO" id="GO:0016787">
    <property type="term" value="F:hydrolase activity"/>
    <property type="evidence" value="ECO:0007669"/>
    <property type="project" value="UniProtKB-KW"/>
</dbReference>
<dbReference type="InterPro" id="IPR045562">
    <property type="entry name" value="RecG_dom3_C"/>
</dbReference>
<dbReference type="AlphaFoldDB" id="A0A916X742"/>
<evidence type="ECO:0000259" key="10">
    <source>
        <dbReference type="PROSITE" id="PS51194"/>
    </source>
</evidence>
<dbReference type="CDD" id="cd17992">
    <property type="entry name" value="DEXHc_RecG"/>
    <property type="match status" value="1"/>
</dbReference>
<dbReference type="GO" id="GO:0006281">
    <property type="term" value="P:DNA repair"/>
    <property type="evidence" value="ECO:0007669"/>
    <property type="project" value="UniProtKB-KW"/>
</dbReference>
<dbReference type="Pfam" id="PF19833">
    <property type="entry name" value="RecG_dom3_C"/>
    <property type="match status" value="1"/>
</dbReference>
<evidence type="ECO:0000256" key="8">
    <source>
        <dbReference type="ARBA" id="ARBA00049819"/>
    </source>
</evidence>
<evidence type="ECO:0000256" key="1">
    <source>
        <dbReference type="ARBA" id="ARBA00022741"/>
    </source>
</evidence>
<protein>
    <recommendedName>
        <fullName evidence="8">Probable DNA 3'-5' helicase RecG</fullName>
    </recommendedName>
</protein>
<dbReference type="InterPro" id="IPR014001">
    <property type="entry name" value="Helicase_ATP-bd"/>
</dbReference>
<dbReference type="SMART" id="SM00487">
    <property type="entry name" value="DEXDc"/>
    <property type="match status" value="1"/>
</dbReference>
<organism evidence="11 12">
    <name type="scientific">Novosphingobium endophyticum</name>
    <dbReference type="NCBI Taxonomy" id="1955250"/>
    <lineage>
        <taxon>Bacteria</taxon>
        <taxon>Pseudomonadati</taxon>
        <taxon>Pseudomonadota</taxon>
        <taxon>Alphaproteobacteria</taxon>
        <taxon>Sphingomonadales</taxon>
        <taxon>Sphingomonadaceae</taxon>
        <taxon>Novosphingobium</taxon>
    </lineage>
</organism>
<evidence type="ECO:0000256" key="3">
    <source>
        <dbReference type="ARBA" id="ARBA00022801"/>
    </source>
</evidence>
<dbReference type="Pfam" id="PF00271">
    <property type="entry name" value="Helicase_C"/>
    <property type="match status" value="1"/>
</dbReference>
<dbReference type="InterPro" id="IPR027417">
    <property type="entry name" value="P-loop_NTPase"/>
</dbReference>
<feature type="domain" description="Helicase C-terminal" evidence="10">
    <location>
        <begin position="455"/>
        <end position="611"/>
    </location>
</feature>
<accession>A0A916X742</accession>
<evidence type="ECO:0000256" key="6">
    <source>
        <dbReference type="ARBA" id="ARBA00023125"/>
    </source>
</evidence>
<keyword evidence="6" id="KW-0238">DNA-binding</keyword>
<dbReference type="Pfam" id="PF17191">
    <property type="entry name" value="RecG_wedge"/>
    <property type="match status" value="1"/>
</dbReference>
<dbReference type="SMART" id="SM00490">
    <property type="entry name" value="HELICc"/>
    <property type="match status" value="1"/>
</dbReference>
<dbReference type="InterPro" id="IPR001650">
    <property type="entry name" value="Helicase_C-like"/>
</dbReference>
<evidence type="ECO:0000259" key="9">
    <source>
        <dbReference type="PROSITE" id="PS51192"/>
    </source>
</evidence>
<dbReference type="Proteomes" id="UP000608154">
    <property type="component" value="Unassembled WGS sequence"/>
</dbReference>
<gene>
    <name evidence="11" type="ORF">GCM10011494_36260</name>
</gene>
<dbReference type="RefSeq" id="WP_188772971.1">
    <property type="nucleotide sequence ID" value="NZ_BMHK01000041.1"/>
</dbReference>
<dbReference type="SUPFAM" id="SSF52540">
    <property type="entry name" value="P-loop containing nucleoside triphosphate hydrolases"/>
    <property type="match status" value="1"/>
</dbReference>
<dbReference type="PROSITE" id="PS51194">
    <property type="entry name" value="HELICASE_CTER"/>
    <property type="match status" value="1"/>
</dbReference>
<evidence type="ECO:0000256" key="4">
    <source>
        <dbReference type="ARBA" id="ARBA00022806"/>
    </source>
</evidence>
<dbReference type="Pfam" id="PF00270">
    <property type="entry name" value="DEAD"/>
    <property type="match status" value="1"/>
</dbReference>
<dbReference type="NCBIfam" id="NF008168">
    <property type="entry name" value="PRK10917.2-2"/>
    <property type="match status" value="1"/>
</dbReference>
<evidence type="ECO:0000313" key="12">
    <source>
        <dbReference type="Proteomes" id="UP000608154"/>
    </source>
</evidence>